<organism evidence="2 3">
    <name type="scientific">Longimicrobium terrae</name>
    <dbReference type="NCBI Taxonomy" id="1639882"/>
    <lineage>
        <taxon>Bacteria</taxon>
        <taxon>Pseudomonadati</taxon>
        <taxon>Gemmatimonadota</taxon>
        <taxon>Longimicrobiia</taxon>
        <taxon>Longimicrobiales</taxon>
        <taxon>Longimicrobiaceae</taxon>
        <taxon>Longimicrobium</taxon>
    </lineage>
</organism>
<dbReference type="AlphaFoldDB" id="A0A841GUW2"/>
<feature type="signal peptide" evidence="1">
    <location>
        <begin position="1"/>
        <end position="27"/>
    </location>
</feature>
<dbReference type="EMBL" id="JACHIA010000001">
    <property type="protein sequence ID" value="MBB6069004.1"/>
    <property type="molecule type" value="Genomic_DNA"/>
</dbReference>
<dbReference type="RefSeq" id="WP_170031655.1">
    <property type="nucleotide sequence ID" value="NZ_JABDTL010000001.1"/>
</dbReference>
<comment type="caution">
    <text evidence="2">The sequence shown here is derived from an EMBL/GenBank/DDBJ whole genome shotgun (WGS) entry which is preliminary data.</text>
</comment>
<evidence type="ECO:0000256" key="1">
    <source>
        <dbReference type="SAM" id="SignalP"/>
    </source>
</evidence>
<reference evidence="2 3" key="1">
    <citation type="submission" date="2020-08" db="EMBL/GenBank/DDBJ databases">
        <title>Genomic Encyclopedia of Type Strains, Phase IV (KMG-IV): sequencing the most valuable type-strain genomes for metagenomic binning, comparative biology and taxonomic classification.</title>
        <authorList>
            <person name="Goeker M."/>
        </authorList>
    </citation>
    <scope>NUCLEOTIDE SEQUENCE [LARGE SCALE GENOMIC DNA]</scope>
    <source>
        <strain evidence="2 3">DSM 29007</strain>
    </source>
</reference>
<evidence type="ECO:0000313" key="2">
    <source>
        <dbReference type="EMBL" id="MBB6069004.1"/>
    </source>
</evidence>
<protein>
    <submittedName>
        <fullName evidence="2">Uncharacterized protein</fullName>
    </submittedName>
</protein>
<feature type="chain" id="PRO_5032996551" evidence="1">
    <location>
        <begin position="28"/>
        <end position="78"/>
    </location>
</feature>
<dbReference type="Proteomes" id="UP000582837">
    <property type="component" value="Unassembled WGS sequence"/>
</dbReference>
<name>A0A841GUW2_9BACT</name>
<accession>A0A841GUW2</accession>
<proteinExistence type="predicted"/>
<keyword evidence="1" id="KW-0732">Signal</keyword>
<evidence type="ECO:0000313" key="3">
    <source>
        <dbReference type="Proteomes" id="UP000582837"/>
    </source>
</evidence>
<keyword evidence="3" id="KW-1185">Reference proteome</keyword>
<gene>
    <name evidence="2" type="ORF">HNQ61_000615</name>
</gene>
<sequence>MNVKRFRTAALALVTILGAADLSTAGATPVPVDGCEDNATGFAAGFCSGKGHDDWGSVTYTCSGGKATILEVECVDAA</sequence>